<dbReference type="PANTHER" id="PTHR34700:SF4">
    <property type="entry name" value="PHAGE-LIKE ELEMENT PBSX PROTEIN XKDP"/>
    <property type="match status" value="1"/>
</dbReference>
<feature type="domain" description="LysM" evidence="3">
    <location>
        <begin position="356"/>
        <end position="405"/>
    </location>
</feature>
<dbReference type="OrthoDB" id="370541at2"/>
<dbReference type="PANTHER" id="PTHR34700">
    <property type="entry name" value="POTASSIUM BINDING PROTEIN KBP"/>
    <property type="match status" value="1"/>
</dbReference>
<dbReference type="AlphaFoldDB" id="A0A1H0A3Q0"/>
<protein>
    <submittedName>
        <fullName evidence="4">Nucleoid-associated protein YgaU, contains BON and LysM domains</fullName>
    </submittedName>
</protein>
<dbReference type="Proteomes" id="UP000324252">
    <property type="component" value="Unassembled WGS sequence"/>
</dbReference>
<dbReference type="EMBL" id="FQZZ01000001">
    <property type="protein sequence ID" value="SHJ73621.1"/>
    <property type="molecule type" value="Genomic_DNA"/>
</dbReference>
<evidence type="ECO:0000313" key="4">
    <source>
        <dbReference type="EMBL" id="SHJ73621.1"/>
    </source>
</evidence>
<dbReference type="SMART" id="SM00257">
    <property type="entry name" value="LysM"/>
    <property type="match status" value="1"/>
</dbReference>
<keyword evidence="2" id="KW-0472">Membrane</keyword>
<dbReference type="PROSITE" id="PS51782">
    <property type="entry name" value="LYSM"/>
    <property type="match status" value="1"/>
</dbReference>
<feature type="transmembrane region" description="Helical" evidence="2">
    <location>
        <begin position="12"/>
        <end position="32"/>
    </location>
</feature>
<feature type="region of interest" description="Disordered" evidence="1">
    <location>
        <begin position="39"/>
        <end position="81"/>
    </location>
</feature>
<dbReference type="Gene3D" id="3.10.350.10">
    <property type="entry name" value="LysM domain"/>
    <property type="match status" value="1"/>
</dbReference>
<keyword evidence="5" id="KW-1185">Reference proteome</keyword>
<feature type="compositionally biased region" description="Low complexity" evidence="1">
    <location>
        <begin position="196"/>
        <end position="224"/>
    </location>
</feature>
<dbReference type="RefSeq" id="WP_149785969.1">
    <property type="nucleotide sequence ID" value="NZ_FNIO01000001.1"/>
</dbReference>
<dbReference type="InterPro" id="IPR036779">
    <property type="entry name" value="LysM_dom_sf"/>
</dbReference>
<accession>A0A1H0A3Q0</accession>
<reference evidence="4 5" key="1">
    <citation type="submission" date="2016-11" db="EMBL/GenBank/DDBJ databases">
        <authorList>
            <person name="Varghese N."/>
            <person name="Submissions S."/>
        </authorList>
    </citation>
    <scope>NUCLEOTIDE SEQUENCE [LARGE SCALE GENOMIC DNA]</scope>
    <source>
        <strain evidence="4 5">DSM 29620</strain>
    </source>
</reference>
<dbReference type="CDD" id="cd00118">
    <property type="entry name" value="LysM"/>
    <property type="match status" value="1"/>
</dbReference>
<evidence type="ECO:0000256" key="2">
    <source>
        <dbReference type="SAM" id="Phobius"/>
    </source>
</evidence>
<sequence>MSKLANLSGPGAVVAGGIVALAAVAIGVALWGRLDAPPAPQDVAEPPAAGTPAPEAAPAPETQATPTAPETPEMPEATAPQPPSFAVVRVESDGFAQVAGNAQPGGRVELLLDDEVIGEATAGSDGSFAALLDLPPSANPRLMRLRMTHDGAALQSEQEVIIAPSATPPAETGVAAAPQAADPVDEATAQPDDTGAQPAPEPAETVTATAPPASATPEDTADTAGDSPAVLLSDAGGVRVLQPGAAAGAATPEVMSSVAIDAITYSDSGAVELTGRSPGEGFVRVYLDNAPVTTSRVAPDGSWRSELPQVDAGVYTLRVDQVGADGAVISRVETPFKREDSAVLAEATRDTGTPVAVITVQPGNTLWAIARDRYGEGMAFVKVFEANRDRIRDPDLIYPGQVFDLPDE</sequence>
<name>A0A1H0A3Q0_9RHOB</name>
<keyword evidence="2" id="KW-0812">Transmembrane</keyword>
<feature type="compositionally biased region" description="Low complexity" evidence="1">
    <location>
        <begin position="44"/>
        <end position="79"/>
    </location>
</feature>
<organism evidence="4 5">
    <name type="scientific">Lutimaribacter pacificus</name>
    <dbReference type="NCBI Taxonomy" id="391948"/>
    <lineage>
        <taxon>Bacteria</taxon>
        <taxon>Pseudomonadati</taxon>
        <taxon>Pseudomonadota</taxon>
        <taxon>Alphaproteobacteria</taxon>
        <taxon>Rhodobacterales</taxon>
        <taxon>Roseobacteraceae</taxon>
        <taxon>Lutimaribacter</taxon>
    </lineage>
</organism>
<dbReference type="Pfam" id="PF01476">
    <property type="entry name" value="LysM"/>
    <property type="match status" value="1"/>
</dbReference>
<feature type="region of interest" description="Disordered" evidence="1">
    <location>
        <begin position="167"/>
        <end position="230"/>
    </location>
</feature>
<proteinExistence type="predicted"/>
<keyword evidence="2" id="KW-1133">Transmembrane helix</keyword>
<dbReference type="InterPro" id="IPR018392">
    <property type="entry name" value="LysM"/>
</dbReference>
<evidence type="ECO:0000313" key="5">
    <source>
        <dbReference type="Proteomes" id="UP000324252"/>
    </source>
</evidence>
<gene>
    <name evidence="4" type="ORF">SAMN05444142_1011197</name>
</gene>
<dbReference type="InterPro" id="IPR052196">
    <property type="entry name" value="Bact_Kbp"/>
</dbReference>
<evidence type="ECO:0000256" key="1">
    <source>
        <dbReference type="SAM" id="MobiDB-lite"/>
    </source>
</evidence>
<evidence type="ECO:0000259" key="3">
    <source>
        <dbReference type="PROSITE" id="PS51782"/>
    </source>
</evidence>